<name>A0A8D8FN34_CULPI</name>
<accession>A0A8D8FN34</accession>
<proteinExistence type="predicted"/>
<dbReference type="AlphaFoldDB" id="A0A8D8FN34"/>
<organism evidence="2">
    <name type="scientific">Culex pipiens</name>
    <name type="common">House mosquito</name>
    <dbReference type="NCBI Taxonomy" id="7175"/>
    <lineage>
        <taxon>Eukaryota</taxon>
        <taxon>Metazoa</taxon>
        <taxon>Ecdysozoa</taxon>
        <taxon>Arthropoda</taxon>
        <taxon>Hexapoda</taxon>
        <taxon>Insecta</taxon>
        <taxon>Pterygota</taxon>
        <taxon>Neoptera</taxon>
        <taxon>Endopterygota</taxon>
        <taxon>Diptera</taxon>
        <taxon>Nematocera</taxon>
        <taxon>Culicoidea</taxon>
        <taxon>Culicidae</taxon>
        <taxon>Culicinae</taxon>
        <taxon>Culicini</taxon>
        <taxon>Culex</taxon>
        <taxon>Culex</taxon>
    </lineage>
</organism>
<sequence>MAKRGQHRAKAGPTQAPADYRRPRYCGLRRHGDSQGQISGLPVAECIRERLPRSRAGSARLPVRGEGAEQFWEGNGEVGALVGCGTAGYGGVLPSERNAQGNAG</sequence>
<protein>
    <submittedName>
        <fullName evidence="2">(northern house mosquito) hypothetical protein</fullName>
    </submittedName>
</protein>
<feature type="region of interest" description="Disordered" evidence="1">
    <location>
        <begin position="1"/>
        <end position="23"/>
    </location>
</feature>
<reference evidence="2" key="1">
    <citation type="submission" date="2021-05" db="EMBL/GenBank/DDBJ databases">
        <authorList>
            <person name="Alioto T."/>
            <person name="Alioto T."/>
            <person name="Gomez Garrido J."/>
        </authorList>
    </citation>
    <scope>NUCLEOTIDE SEQUENCE</scope>
</reference>
<dbReference type="EMBL" id="HBUE01079704">
    <property type="protein sequence ID" value="CAG6476940.1"/>
    <property type="molecule type" value="Transcribed_RNA"/>
</dbReference>
<feature type="compositionally biased region" description="Basic residues" evidence="1">
    <location>
        <begin position="1"/>
        <end position="10"/>
    </location>
</feature>
<evidence type="ECO:0000313" key="2">
    <source>
        <dbReference type="EMBL" id="CAG6476940.1"/>
    </source>
</evidence>
<evidence type="ECO:0000256" key="1">
    <source>
        <dbReference type="SAM" id="MobiDB-lite"/>
    </source>
</evidence>